<sequence length="72" mass="8342">MVQVNHLKFALQLLEFDRIAHRHPNHRLVTARDLEIARGIARRHGLVFPSNQFISILELVDGCTSEQKLEEL</sequence>
<protein>
    <recommendedName>
        <fullName evidence="3">PIN domain-containing protein</fullName>
    </recommendedName>
</protein>
<organism evidence="1 2">
    <name type="scientific">Apiospora saccharicola</name>
    <dbReference type="NCBI Taxonomy" id="335842"/>
    <lineage>
        <taxon>Eukaryota</taxon>
        <taxon>Fungi</taxon>
        <taxon>Dikarya</taxon>
        <taxon>Ascomycota</taxon>
        <taxon>Pezizomycotina</taxon>
        <taxon>Sordariomycetes</taxon>
        <taxon>Xylariomycetidae</taxon>
        <taxon>Amphisphaeriales</taxon>
        <taxon>Apiosporaceae</taxon>
        <taxon>Apiospora</taxon>
    </lineage>
</organism>
<evidence type="ECO:0000313" key="1">
    <source>
        <dbReference type="EMBL" id="KAK8072702.1"/>
    </source>
</evidence>
<dbReference type="Proteomes" id="UP001446871">
    <property type="component" value="Unassembled WGS sequence"/>
</dbReference>
<evidence type="ECO:0000313" key="2">
    <source>
        <dbReference type="Proteomes" id="UP001446871"/>
    </source>
</evidence>
<dbReference type="EMBL" id="JAQQWM010000003">
    <property type="protein sequence ID" value="KAK8072702.1"/>
    <property type="molecule type" value="Genomic_DNA"/>
</dbReference>
<comment type="caution">
    <text evidence="1">The sequence shown here is derived from an EMBL/GenBank/DDBJ whole genome shotgun (WGS) entry which is preliminary data.</text>
</comment>
<name>A0ABR1VNF6_9PEZI</name>
<evidence type="ECO:0008006" key="3">
    <source>
        <dbReference type="Google" id="ProtNLM"/>
    </source>
</evidence>
<gene>
    <name evidence="1" type="ORF">PG996_006050</name>
</gene>
<keyword evidence="2" id="KW-1185">Reference proteome</keyword>
<reference evidence="1 2" key="1">
    <citation type="submission" date="2023-01" db="EMBL/GenBank/DDBJ databases">
        <title>Analysis of 21 Apiospora genomes using comparative genomics revels a genus with tremendous synthesis potential of carbohydrate active enzymes and secondary metabolites.</title>
        <authorList>
            <person name="Sorensen T."/>
        </authorList>
    </citation>
    <scope>NUCLEOTIDE SEQUENCE [LARGE SCALE GENOMIC DNA]</scope>
    <source>
        <strain evidence="1 2">CBS 83171</strain>
    </source>
</reference>
<accession>A0ABR1VNF6</accession>
<proteinExistence type="predicted"/>